<evidence type="ECO:0000256" key="2">
    <source>
        <dbReference type="ARBA" id="ARBA00006735"/>
    </source>
</evidence>
<evidence type="ECO:0000256" key="1">
    <source>
        <dbReference type="ARBA" id="ARBA00004498"/>
    </source>
</evidence>
<accession>A0A672FMA9</accession>
<keyword evidence="6 14" id="KW-0272">Extracellular matrix</keyword>
<keyword evidence="17" id="KW-1185">Reference proteome</keyword>
<dbReference type="GO" id="GO:2000344">
    <property type="term" value="P:positive regulation of acrosome reaction"/>
    <property type="evidence" value="ECO:0007669"/>
    <property type="project" value="UniProtKB-UniRule"/>
</dbReference>
<dbReference type="GO" id="GO:0035803">
    <property type="term" value="P:egg coat formation"/>
    <property type="evidence" value="ECO:0007669"/>
    <property type="project" value="UniProtKB-UniRule"/>
</dbReference>
<organism evidence="16 17">
    <name type="scientific">Salarias fasciatus</name>
    <name type="common">Jewelled blenny</name>
    <name type="synonym">Blennius fasciatus</name>
    <dbReference type="NCBI Taxonomy" id="181472"/>
    <lineage>
        <taxon>Eukaryota</taxon>
        <taxon>Metazoa</taxon>
        <taxon>Chordata</taxon>
        <taxon>Craniata</taxon>
        <taxon>Vertebrata</taxon>
        <taxon>Euteleostomi</taxon>
        <taxon>Actinopterygii</taxon>
        <taxon>Neopterygii</taxon>
        <taxon>Teleostei</taxon>
        <taxon>Neoteleostei</taxon>
        <taxon>Acanthomorphata</taxon>
        <taxon>Ovalentaria</taxon>
        <taxon>Blenniimorphae</taxon>
        <taxon>Blenniiformes</taxon>
        <taxon>Blennioidei</taxon>
        <taxon>Blenniidae</taxon>
        <taxon>Salariinae</taxon>
        <taxon>Salarias</taxon>
    </lineage>
</organism>
<reference evidence="16" key="2">
    <citation type="submission" date="2025-09" db="UniProtKB">
        <authorList>
            <consortium name="Ensembl"/>
        </authorList>
    </citation>
    <scope>IDENTIFICATION</scope>
</reference>
<evidence type="ECO:0000256" key="10">
    <source>
        <dbReference type="ARBA" id="ARBA00022989"/>
    </source>
</evidence>
<reference evidence="16" key="1">
    <citation type="submission" date="2025-08" db="UniProtKB">
        <authorList>
            <consortium name="Ensembl"/>
        </authorList>
    </citation>
    <scope>IDENTIFICATION</scope>
</reference>
<sequence>MLFQVQLEFEQRVPVPADSVSVHCGEGKVTVEVKQNFLGNGQLIHPTDLTLGGCPAADTTAHVLQFQTELHGCGSTMTMTEEALVYTFTLTYSPTPIRNTFILKTNPVKVGVQCIVLPAPPRSFPRASSKFHLIGSMAPDWQSQRPSSVYFLSDVMHVEASVLQSHHVPLRIYVDSCVATTSPSPYSQPQYSFIGNHGCFADAKLTGAKSYFLPRGQEDKLQFQLKAFNCCLAHVFFPPTALRCNGLEILTKCVCVPRGRWVASGGDNEVCSCCESSCREPRLKRSLADDGTASIQPVALIHAASVHTLY</sequence>
<comment type="similarity">
    <text evidence="2 14">Belongs to the ZP domain family. ZPC subfamily.</text>
</comment>
<name>A0A672FMA9_SALFA</name>
<comment type="domain">
    <text evidence="14">The ZP domain is involved in the polymerization of the ZP proteins to form the zona pellucida.</text>
</comment>
<dbReference type="GO" id="GO:0005886">
    <property type="term" value="C:plasma membrane"/>
    <property type="evidence" value="ECO:0007669"/>
    <property type="project" value="UniProtKB-SubCell"/>
</dbReference>
<keyword evidence="5 14" id="KW-0964">Secreted</keyword>
<evidence type="ECO:0000313" key="17">
    <source>
        <dbReference type="Proteomes" id="UP000472267"/>
    </source>
</evidence>
<dbReference type="Pfam" id="PF00100">
    <property type="entry name" value="Zona_pellucida"/>
    <property type="match status" value="1"/>
</dbReference>
<evidence type="ECO:0000259" key="15">
    <source>
        <dbReference type="PROSITE" id="PS51034"/>
    </source>
</evidence>
<keyword evidence="11" id="KW-0472">Membrane</keyword>
<keyword evidence="10" id="KW-1133">Transmembrane helix</keyword>
<gene>
    <name evidence="16" type="primary">LOC115383648</name>
</gene>
<keyword evidence="9 14" id="KW-0732">Signal</keyword>
<evidence type="ECO:0000256" key="6">
    <source>
        <dbReference type="ARBA" id="ARBA00022530"/>
    </source>
</evidence>
<dbReference type="SMART" id="SM00241">
    <property type="entry name" value="ZP"/>
    <property type="match status" value="1"/>
</dbReference>
<evidence type="ECO:0000256" key="4">
    <source>
        <dbReference type="ARBA" id="ARBA00022475"/>
    </source>
</evidence>
<keyword evidence="12 14" id="KW-1015">Disulfide bond</keyword>
<evidence type="ECO:0000256" key="14">
    <source>
        <dbReference type="RuleBase" id="RU367066"/>
    </source>
</evidence>
<evidence type="ECO:0000256" key="12">
    <source>
        <dbReference type="ARBA" id="ARBA00023157"/>
    </source>
</evidence>
<dbReference type="PROSITE" id="PS51034">
    <property type="entry name" value="ZP_2"/>
    <property type="match status" value="1"/>
</dbReference>
<dbReference type="OMA" id="THIWICH"/>
<dbReference type="InterPro" id="IPR042235">
    <property type="entry name" value="ZP-C_dom"/>
</dbReference>
<keyword evidence="4 14" id="KW-1003">Cell membrane</keyword>
<dbReference type="Gene3D" id="2.60.40.3210">
    <property type="entry name" value="Zona pellucida, ZP-N domain"/>
    <property type="match status" value="1"/>
</dbReference>
<dbReference type="FunFam" id="2.60.40.4100:FF:000002">
    <property type="entry name" value="Zona pellucida sperm-binding protein 3"/>
    <property type="match status" value="1"/>
</dbReference>
<comment type="subcellular location">
    <subcellularLocation>
        <location evidence="1">Secreted</location>
        <location evidence="1">Extracellular space</location>
        <location evidence="1">Extracellular matrix</location>
    </subcellularLocation>
    <subcellularLocation>
        <location evidence="14">Zona pellucida</location>
    </subcellularLocation>
    <subcellularLocation>
        <location evidence="14">Cell membrane</location>
        <topology evidence="14">Single-pass type I membrane protein</topology>
    </subcellularLocation>
</comment>
<evidence type="ECO:0000256" key="5">
    <source>
        <dbReference type="ARBA" id="ARBA00022525"/>
    </source>
</evidence>
<dbReference type="Pfam" id="PF23344">
    <property type="entry name" value="ZP-N"/>
    <property type="match status" value="1"/>
</dbReference>
<dbReference type="GO" id="GO:0035804">
    <property type="term" value="F:structural constituent of egg coat"/>
    <property type="evidence" value="ECO:0007669"/>
    <property type="project" value="UniProtKB-UniRule"/>
</dbReference>
<dbReference type="Proteomes" id="UP000472267">
    <property type="component" value="Unassembled WGS sequence"/>
</dbReference>
<dbReference type="Ensembl" id="ENSSFAT00005007476.1">
    <property type="protein sequence ID" value="ENSSFAP00005007102.1"/>
    <property type="gene ID" value="ENSSFAG00005004248.1"/>
</dbReference>
<dbReference type="PANTHER" id="PTHR11576">
    <property type="entry name" value="ZONA PELLUCIDA SPERM-BINDING PROTEIN 3"/>
    <property type="match status" value="1"/>
</dbReference>
<comment type="function">
    <text evidence="14">Component of the zona pellucida, an extracellular matrix surrounding oocytes which mediates sperm binding, induction of the acrosome reaction and prevents post-fertilization polyspermy. The zona pellucida is composed of 3 to 4 glycoproteins, ZP1, ZP2, ZP3, and ZP4. ZP3 is essential for sperm binding and zona matrix formation.</text>
</comment>
<evidence type="ECO:0000256" key="3">
    <source>
        <dbReference type="ARBA" id="ARBA00017980"/>
    </source>
</evidence>
<dbReference type="InterPro" id="IPR055355">
    <property type="entry name" value="ZP-C"/>
</dbReference>
<evidence type="ECO:0000256" key="9">
    <source>
        <dbReference type="ARBA" id="ARBA00022729"/>
    </source>
</evidence>
<dbReference type="FunFam" id="2.60.40.3210:FF:000001">
    <property type="entry name" value="Zona pellucida sperm-binding protein 3"/>
    <property type="match status" value="1"/>
</dbReference>
<dbReference type="PANTHER" id="PTHR11576:SF2">
    <property type="entry name" value="ZONA PELLUCIDA SPERM-BINDING PROTEIN 3"/>
    <property type="match status" value="1"/>
</dbReference>
<evidence type="ECO:0000256" key="8">
    <source>
        <dbReference type="ARBA" id="ARBA00022692"/>
    </source>
</evidence>
<keyword evidence="8" id="KW-0812">Transmembrane</keyword>
<evidence type="ECO:0000256" key="11">
    <source>
        <dbReference type="ARBA" id="ARBA00023136"/>
    </source>
</evidence>
<dbReference type="InterPro" id="IPR001507">
    <property type="entry name" value="ZP_dom"/>
</dbReference>
<comment type="PTM">
    <text evidence="14">Proteolytically cleaved before the transmembrane segment to yield the secreted ectodomain incorporated in the zona pellucida.</text>
</comment>
<protein>
    <recommendedName>
        <fullName evidence="3 14">Zona pellucida sperm-binding protein 3</fullName>
    </recommendedName>
</protein>
<dbReference type="AlphaFoldDB" id="A0A672FMA9"/>
<dbReference type="InterPro" id="IPR055356">
    <property type="entry name" value="ZP-N"/>
</dbReference>
<evidence type="ECO:0000256" key="7">
    <source>
        <dbReference type="ARBA" id="ARBA00022685"/>
    </source>
</evidence>
<dbReference type="GO" id="GO:0035805">
    <property type="term" value="C:egg coat"/>
    <property type="evidence" value="ECO:0007669"/>
    <property type="project" value="UniProtKB-SubCell"/>
</dbReference>
<evidence type="ECO:0000313" key="16">
    <source>
        <dbReference type="Ensembl" id="ENSSFAP00005007102.1"/>
    </source>
</evidence>
<dbReference type="Gene3D" id="2.60.40.4100">
    <property type="entry name" value="Zona pellucida, ZP-C domain"/>
    <property type="match status" value="1"/>
</dbReference>
<keyword evidence="13" id="KW-0325">Glycoprotein</keyword>
<dbReference type="GO" id="GO:0032190">
    <property type="term" value="F:acrosin binding"/>
    <property type="evidence" value="ECO:0007669"/>
    <property type="project" value="TreeGrafter"/>
</dbReference>
<feature type="domain" description="ZP" evidence="15">
    <location>
        <begin position="23"/>
        <end position="260"/>
    </location>
</feature>
<keyword evidence="7 14" id="KW-0165">Cleavage on pair of basic residues</keyword>
<evidence type="ECO:0000256" key="13">
    <source>
        <dbReference type="ARBA" id="ARBA00023180"/>
    </source>
</evidence>
<dbReference type="GO" id="GO:0007339">
    <property type="term" value="P:binding of sperm to zona pellucida"/>
    <property type="evidence" value="ECO:0007669"/>
    <property type="project" value="UniProtKB-UniRule"/>
</dbReference>
<proteinExistence type="inferred from homology"/>